<dbReference type="InterPro" id="IPR052353">
    <property type="entry name" value="Benzoxazolinone_Detox_Enz"/>
</dbReference>
<evidence type="ECO:0000256" key="1">
    <source>
        <dbReference type="ARBA" id="ARBA00022714"/>
    </source>
</evidence>
<evidence type="ECO:0000259" key="4">
    <source>
        <dbReference type="PROSITE" id="PS51340"/>
    </source>
</evidence>
<dbReference type="Gene3D" id="3.10.20.30">
    <property type="match status" value="1"/>
</dbReference>
<dbReference type="Gene3D" id="3.40.50.80">
    <property type="entry name" value="Nucleotide-binding domain of ferredoxin-NADP reductase (FNR) module"/>
    <property type="match status" value="1"/>
</dbReference>
<dbReference type="Pfam" id="PF03475">
    <property type="entry name" value="YiiM_3-alpha"/>
    <property type="match status" value="1"/>
</dbReference>
<keyword evidence="1" id="KW-0479">Metal-binding</keyword>
<feature type="domain" description="2Fe-2S ferredoxin-type" evidence="3">
    <location>
        <begin position="507"/>
        <end position="589"/>
    </location>
</feature>
<dbReference type="InterPro" id="IPR017927">
    <property type="entry name" value="FAD-bd_FR_type"/>
</dbReference>
<dbReference type="SUPFAM" id="SSF54292">
    <property type="entry name" value="2Fe-2S ferredoxin-like"/>
    <property type="match status" value="1"/>
</dbReference>
<keyword evidence="1" id="KW-0001">2Fe-2S</keyword>
<evidence type="ECO:0000259" key="3">
    <source>
        <dbReference type="PROSITE" id="PS51085"/>
    </source>
</evidence>
<dbReference type="GO" id="GO:0030151">
    <property type="term" value="F:molybdenum ion binding"/>
    <property type="evidence" value="ECO:0007669"/>
    <property type="project" value="InterPro"/>
</dbReference>
<dbReference type="InterPro" id="IPR005163">
    <property type="entry name" value="Tri_helical_YiiM-like"/>
</dbReference>
<dbReference type="PROSITE" id="PS51384">
    <property type="entry name" value="FAD_FR"/>
    <property type="match status" value="1"/>
</dbReference>
<evidence type="ECO:0000259" key="5">
    <source>
        <dbReference type="PROSITE" id="PS51384"/>
    </source>
</evidence>
<dbReference type="CDD" id="cd06184">
    <property type="entry name" value="flavohem_like_fad_nad_binding"/>
    <property type="match status" value="1"/>
</dbReference>
<dbReference type="Pfam" id="PF00970">
    <property type="entry name" value="FAD_binding_6"/>
    <property type="match status" value="1"/>
</dbReference>
<dbReference type="OrthoDB" id="9801223at2"/>
<feature type="domain" description="MOSC" evidence="4">
    <location>
        <begin position="29"/>
        <end position="164"/>
    </location>
</feature>
<dbReference type="InterPro" id="IPR012675">
    <property type="entry name" value="Beta-grasp_dom_sf"/>
</dbReference>
<evidence type="ECO:0000256" key="2">
    <source>
        <dbReference type="ARBA" id="ARBA00023014"/>
    </source>
</evidence>
<accession>A0A640S804</accession>
<organism evidence="6 7">
    <name type="scientific">Streptomyces caniferus</name>
    <dbReference type="NCBI Taxonomy" id="285557"/>
    <lineage>
        <taxon>Bacteria</taxon>
        <taxon>Bacillati</taxon>
        <taxon>Actinomycetota</taxon>
        <taxon>Actinomycetes</taxon>
        <taxon>Kitasatosporales</taxon>
        <taxon>Streptomycetaceae</taxon>
        <taxon>Streptomyces</taxon>
    </lineage>
</organism>
<proteinExistence type="predicted"/>
<dbReference type="GO" id="GO:0051537">
    <property type="term" value="F:2 iron, 2 sulfur cluster binding"/>
    <property type="evidence" value="ECO:0007669"/>
    <property type="project" value="UniProtKB-KW"/>
</dbReference>
<sequence>MTRLVSVNVGLPKDVSWHGRTVHTGIWKSPVTGPRMVRRLNVDGDGQGDLAGHGGEMRAVMVYQLDSYRYWQHELGRDDFVLGQFGENFTVEGLADDEVCIGDRYRIGDAVFEVTQPRVTCYRVGLRMDDARMPALLVSHRRPGFYFRVITEGEVEAGQNIVKISAGPGRMTVTEADGLLYLPEHPRDRIEQALRIDALSPGWQGAFQALLDQADRGPEATGGNAGLHAEGAGARPAWDGFRSLTVARVERESRSVVSLWLAAPDGAPLPAAAPGQYLTVRLRADADGPELVRSYSLSGQPGGNQYRISVKQEPHGAASTRIHARVRAGNRLQAAAPRGTFTLVPGRTPVILASAGVGVTPVEAMLRALADSGTTRHVWWLHGARNGDDHAFAEESRHLLAQLPHSHVRICYSRPGPEDRQGTDYTDAGHLSAGLLARLGLPADADAYLCGPTAFMNDLTEALTAVGLGPGQIHTEVFGAGPGITPGIAPTAARPPHPPAGAPGNGPAVSFARSGLTVPWKPEYRTLLEMAEACDVPVRWSCRTGVCHTCETGLLGGSVGYDPDPVEPPAESNALICCSRPRDDVVLDL</sequence>
<keyword evidence="1" id="KW-0408">Iron</keyword>
<dbReference type="InterPro" id="IPR001041">
    <property type="entry name" value="2Fe-2S_ferredoxin-type"/>
</dbReference>
<gene>
    <name evidence="6" type="ORF">Scani_36270</name>
</gene>
<dbReference type="InterPro" id="IPR005302">
    <property type="entry name" value="MoCF_Sase_C"/>
</dbReference>
<dbReference type="Pfam" id="PF00111">
    <property type="entry name" value="Fer2"/>
    <property type="match status" value="1"/>
</dbReference>
<dbReference type="InterPro" id="IPR011037">
    <property type="entry name" value="Pyrv_Knase-like_insert_dom_sf"/>
</dbReference>
<evidence type="ECO:0000313" key="6">
    <source>
        <dbReference type="EMBL" id="GFE07359.1"/>
    </source>
</evidence>
<dbReference type="CDD" id="cd00207">
    <property type="entry name" value="fer2"/>
    <property type="match status" value="1"/>
</dbReference>
<name>A0A640S804_9ACTN</name>
<dbReference type="InterPro" id="IPR036010">
    <property type="entry name" value="2Fe-2S_ferredoxin-like_sf"/>
</dbReference>
<dbReference type="Gene3D" id="2.40.33.20">
    <property type="entry name" value="PK beta-barrel domain-like"/>
    <property type="match status" value="1"/>
</dbReference>
<dbReference type="Proteomes" id="UP000435837">
    <property type="component" value="Unassembled WGS sequence"/>
</dbReference>
<dbReference type="PANTHER" id="PTHR30212:SF2">
    <property type="entry name" value="PROTEIN YIIM"/>
    <property type="match status" value="1"/>
</dbReference>
<dbReference type="PROSITE" id="PS51085">
    <property type="entry name" value="2FE2S_FER_2"/>
    <property type="match status" value="1"/>
</dbReference>
<dbReference type="InterPro" id="IPR008333">
    <property type="entry name" value="Cbr1-like_FAD-bd_dom"/>
</dbReference>
<dbReference type="PRINTS" id="PR00409">
    <property type="entry name" value="PHDIOXRDTASE"/>
</dbReference>
<dbReference type="SUPFAM" id="SSF50800">
    <property type="entry name" value="PK beta-barrel domain-like"/>
    <property type="match status" value="1"/>
</dbReference>
<dbReference type="AlphaFoldDB" id="A0A640S804"/>
<comment type="caution">
    <text evidence="6">The sequence shown here is derived from an EMBL/GenBank/DDBJ whole genome shotgun (WGS) entry which is preliminary data.</text>
</comment>
<feature type="domain" description="FAD-binding FR-type" evidence="5">
    <location>
        <begin position="239"/>
        <end position="344"/>
    </location>
</feature>
<dbReference type="SUPFAM" id="SSF63380">
    <property type="entry name" value="Riboflavin synthase domain-like"/>
    <property type="match status" value="1"/>
</dbReference>
<dbReference type="SUPFAM" id="SSF52343">
    <property type="entry name" value="Ferredoxin reductase-like, C-terminal NADP-linked domain"/>
    <property type="match status" value="1"/>
</dbReference>
<dbReference type="Pfam" id="PF03473">
    <property type="entry name" value="MOSC"/>
    <property type="match status" value="1"/>
</dbReference>
<reference evidence="6 7" key="1">
    <citation type="submission" date="2019-12" db="EMBL/GenBank/DDBJ databases">
        <title>Whole genome shotgun sequence of Streptomyces caniferus NBRC 15389.</title>
        <authorList>
            <person name="Ichikawa N."/>
            <person name="Kimura A."/>
            <person name="Kitahashi Y."/>
            <person name="Komaki H."/>
            <person name="Tamura T."/>
        </authorList>
    </citation>
    <scope>NUCLEOTIDE SEQUENCE [LARGE SCALE GENOMIC DNA]</scope>
    <source>
        <strain evidence="6 7">NBRC 15389</strain>
    </source>
</reference>
<dbReference type="EMBL" id="BLIN01000005">
    <property type="protein sequence ID" value="GFE07359.1"/>
    <property type="molecule type" value="Genomic_DNA"/>
</dbReference>
<dbReference type="GO" id="GO:0016491">
    <property type="term" value="F:oxidoreductase activity"/>
    <property type="evidence" value="ECO:0007669"/>
    <property type="project" value="InterPro"/>
</dbReference>
<dbReference type="Pfam" id="PF00175">
    <property type="entry name" value="NAD_binding_1"/>
    <property type="match status" value="1"/>
</dbReference>
<dbReference type="RefSeq" id="WP_159476821.1">
    <property type="nucleotide sequence ID" value="NZ_BAAATH010000005.1"/>
</dbReference>
<dbReference type="PROSITE" id="PS51340">
    <property type="entry name" value="MOSC"/>
    <property type="match status" value="1"/>
</dbReference>
<dbReference type="GO" id="GO:0030170">
    <property type="term" value="F:pyridoxal phosphate binding"/>
    <property type="evidence" value="ECO:0007669"/>
    <property type="project" value="InterPro"/>
</dbReference>
<dbReference type="PANTHER" id="PTHR30212">
    <property type="entry name" value="PROTEIN YIIM"/>
    <property type="match status" value="1"/>
</dbReference>
<keyword evidence="2" id="KW-0411">Iron-sulfur</keyword>
<dbReference type="InterPro" id="IPR001433">
    <property type="entry name" value="OxRdtase_FAD/NAD-bd"/>
</dbReference>
<dbReference type="InterPro" id="IPR017938">
    <property type="entry name" value="Riboflavin_synthase-like_b-brl"/>
</dbReference>
<evidence type="ECO:0000313" key="7">
    <source>
        <dbReference type="Proteomes" id="UP000435837"/>
    </source>
</evidence>
<protein>
    <submittedName>
        <fullName evidence="6">Sulfurase</fullName>
    </submittedName>
</protein>
<dbReference type="Gene3D" id="2.40.30.10">
    <property type="entry name" value="Translation factors"/>
    <property type="match status" value="1"/>
</dbReference>
<dbReference type="InterPro" id="IPR039261">
    <property type="entry name" value="FNR_nucleotide-bd"/>
</dbReference>